<organism evidence="1 2">
    <name type="scientific">Bifidobacterium thermophilum RBL67</name>
    <dbReference type="NCBI Taxonomy" id="1254439"/>
    <lineage>
        <taxon>Bacteria</taxon>
        <taxon>Bacillati</taxon>
        <taxon>Actinomycetota</taxon>
        <taxon>Actinomycetes</taxon>
        <taxon>Bifidobacteriales</taxon>
        <taxon>Bifidobacteriaceae</taxon>
        <taxon>Bifidobacterium</taxon>
    </lineage>
</organism>
<dbReference type="EMBL" id="CP004346">
    <property type="protein sequence ID" value="AGH41966.1"/>
    <property type="molecule type" value="Genomic_DNA"/>
</dbReference>
<sequence>MTLFRGVVAREMNCSHRGIVPLKWPDVREIPENINRHGFGMGRDAQTHVRGLLRWLYSPRHCHIRRWGWHIMNV</sequence>
<reference evidence="1 2" key="1">
    <citation type="journal article" date="2013" name="Genome Announc.">
        <title>Complete Genome Sequence of the Probiotic Bifidobacterium thermophilum Strain RBL67.</title>
        <authorList>
            <person name="Jans C."/>
            <person name="Lacroix C."/>
            <person name="Follador R."/>
            <person name="Stevens M.J."/>
        </authorList>
    </citation>
    <scope>NUCLEOTIDE SEQUENCE [LARGE SCALE GENOMIC DNA]</scope>
    <source>
        <strain evidence="1 2">RBL67</strain>
    </source>
</reference>
<proteinExistence type="predicted"/>
<keyword evidence="2" id="KW-1185">Reference proteome</keyword>
<protein>
    <submittedName>
        <fullName evidence="1">Uncharacterized protein</fullName>
    </submittedName>
</protein>
<dbReference type="AlphaFoldDB" id="M4REK9"/>
<accession>M4REK9</accession>
<name>M4REK9_9BIFI</name>
<dbReference type="Proteomes" id="UP000011835">
    <property type="component" value="Chromosome"/>
</dbReference>
<dbReference type="PATRIC" id="fig|1254439.12.peg.1691"/>
<dbReference type="HOGENOM" id="CLU_2680313_0_0_11"/>
<gene>
    <name evidence="1" type="ORF">D805_1699</name>
</gene>
<evidence type="ECO:0000313" key="1">
    <source>
        <dbReference type="EMBL" id="AGH41966.1"/>
    </source>
</evidence>
<dbReference type="KEGG" id="btp:D805_1699"/>
<evidence type="ECO:0000313" key="2">
    <source>
        <dbReference type="Proteomes" id="UP000011835"/>
    </source>
</evidence>